<protein>
    <submittedName>
        <fullName evidence="1">Uncharacterized protein</fullName>
    </submittedName>
</protein>
<gene>
    <name evidence="1" type="ORF">ZEAMMB73_Zm00001d051731</name>
</gene>
<proteinExistence type="predicted"/>
<sequence>MVYCRRVHLPVGITVLENNRLKIAISSLKGSEVSGVTKNPGITFSTLRTSNRLLCVRQSDMVQGEGNDDNDNAAAHPTVSLLASSIITRLHYAARVHGARNAAVQLQGHRFAGLFGLPPSVPIANYAEFVHSQVAS</sequence>
<dbReference type="InParanoid" id="A0A1D6Q9J1"/>
<reference evidence="1" key="1">
    <citation type="submission" date="2015-12" db="EMBL/GenBank/DDBJ databases">
        <title>Update maize B73 reference genome by single molecule sequencing technologies.</title>
        <authorList>
            <consortium name="Maize Genome Sequencing Project"/>
            <person name="Ware D."/>
        </authorList>
    </citation>
    <scope>NUCLEOTIDE SEQUENCE</scope>
    <source>
        <tissue evidence="1">Seedling</tissue>
    </source>
</reference>
<accession>A0A1D6Q9J1</accession>
<name>A0A1D6Q9J1_MAIZE</name>
<organism evidence="1">
    <name type="scientific">Zea mays</name>
    <name type="common">Maize</name>
    <dbReference type="NCBI Taxonomy" id="4577"/>
    <lineage>
        <taxon>Eukaryota</taxon>
        <taxon>Viridiplantae</taxon>
        <taxon>Streptophyta</taxon>
        <taxon>Embryophyta</taxon>
        <taxon>Tracheophyta</taxon>
        <taxon>Spermatophyta</taxon>
        <taxon>Magnoliopsida</taxon>
        <taxon>Liliopsida</taxon>
        <taxon>Poales</taxon>
        <taxon>Poaceae</taxon>
        <taxon>PACMAD clade</taxon>
        <taxon>Panicoideae</taxon>
        <taxon>Andropogonodae</taxon>
        <taxon>Andropogoneae</taxon>
        <taxon>Tripsacinae</taxon>
        <taxon>Zea</taxon>
    </lineage>
</organism>
<dbReference type="PaxDb" id="4577-GRMZM2G454184_P01"/>
<dbReference type="AlphaFoldDB" id="A0A1D6Q9J1"/>
<dbReference type="EMBL" id="CM000780">
    <property type="protein sequence ID" value="AQK55038.1"/>
    <property type="molecule type" value="Genomic_DNA"/>
</dbReference>
<evidence type="ECO:0000313" key="1">
    <source>
        <dbReference type="EMBL" id="AQK55038.1"/>
    </source>
</evidence>